<dbReference type="PANTHER" id="PTHR15346">
    <property type="entry name" value="DYNACTIN SUBUNIT"/>
    <property type="match status" value="1"/>
</dbReference>
<comment type="subcellular location">
    <subcellularLocation>
        <location evidence="1">Cytoplasm</location>
    </subcellularLocation>
</comment>
<keyword evidence="3" id="KW-0963">Cytoplasm</keyword>
<proteinExistence type="inferred from homology"/>
<evidence type="ECO:0000313" key="7">
    <source>
        <dbReference type="Proteomes" id="UP000887575"/>
    </source>
</evidence>
<evidence type="ECO:0000256" key="6">
    <source>
        <dbReference type="SAM" id="MobiDB-lite"/>
    </source>
</evidence>
<dbReference type="AlphaFoldDB" id="A0AAF3FRJ2"/>
<keyword evidence="5" id="KW-0175">Coiled coil</keyword>
<keyword evidence="4" id="KW-0243">Dynein</keyword>
<dbReference type="GO" id="GO:0030286">
    <property type="term" value="C:dynein complex"/>
    <property type="evidence" value="ECO:0007669"/>
    <property type="project" value="UniProtKB-KW"/>
</dbReference>
<dbReference type="InterPro" id="IPR028133">
    <property type="entry name" value="Dynamitin"/>
</dbReference>
<evidence type="ECO:0000313" key="8">
    <source>
        <dbReference type="WBParaSite" id="MBELARI_LOCUS8726"/>
    </source>
</evidence>
<dbReference type="WBParaSite" id="MBELARI_LOCUS8726">
    <property type="protein sequence ID" value="MBELARI_LOCUS8726"/>
    <property type="gene ID" value="MBELARI_LOCUS8726"/>
</dbReference>
<dbReference type="GO" id="GO:0005737">
    <property type="term" value="C:cytoplasm"/>
    <property type="evidence" value="ECO:0007669"/>
    <property type="project" value="UniProtKB-SubCell"/>
</dbReference>
<feature type="coiled-coil region" evidence="5">
    <location>
        <begin position="212"/>
        <end position="246"/>
    </location>
</feature>
<dbReference type="GO" id="GO:0007017">
    <property type="term" value="P:microtubule-based process"/>
    <property type="evidence" value="ECO:0007669"/>
    <property type="project" value="InterPro"/>
</dbReference>
<evidence type="ECO:0000256" key="5">
    <source>
        <dbReference type="SAM" id="Coils"/>
    </source>
</evidence>
<keyword evidence="7" id="KW-1185">Reference proteome</keyword>
<protein>
    <submittedName>
        <fullName evidence="8">Dynactin subunit 2</fullName>
    </submittedName>
</protein>
<evidence type="ECO:0000256" key="4">
    <source>
        <dbReference type="ARBA" id="ARBA00023017"/>
    </source>
</evidence>
<dbReference type="Gene3D" id="6.10.140.1950">
    <property type="match status" value="1"/>
</dbReference>
<comment type="similarity">
    <text evidence="2">Belongs to the dynactin subunit 2 family.</text>
</comment>
<name>A0AAF3FRJ2_9BILA</name>
<organism evidence="7 8">
    <name type="scientific">Mesorhabditis belari</name>
    <dbReference type="NCBI Taxonomy" id="2138241"/>
    <lineage>
        <taxon>Eukaryota</taxon>
        <taxon>Metazoa</taxon>
        <taxon>Ecdysozoa</taxon>
        <taxon>Nematoda</taxon>
        <taxon>Chromadorea</taxon>
        <taxon>Rhabditida</taxon>
        <taxon>Rhabditina</taxon>
        <taxon>Rhabditomorpha</taxon>
        <taxon>Rhabditoidea</taxon>
        <taxon>Rhabditidae</taxon>
        <taxon>Mesorhabditinae</taxon>
        <taxon>Mesorhabditis</taxon>
    </lineage>
</organism>
<feature type="region of interest" description="Disordered" evidence="6">
    <location>
        <begin position="147"/>
        <end position="169"/>
    </location>
</feature>
<accession>A0AAF3FRJ2</accession>
<dbReference type="Proteomes" id="UP000887575">
    <property type="component" value="Unassembled WGS sequence"/>
</dbReference>
<dbReference type="GO" id="GO:0005869">
    <property type="term" value="C:dynactin complex"/>
    <property type="evidence" value="ECO:0007669"/>
    <property type="project" value="InterPro"/>
</dbReference>
<evidence type="ECO:0000256" key="1">
    <source>
        <dbReference type="ARBA" id="ARBA00004496"/>
    </source>
</evidence>
<evidence type="ECO:0000256" key="3">
    <source>
        <dbReference type="ARBA" id="ARBA00022490"/>
    </source>
</evidence>
<reference evidence="8" key="1">
    <citation type="submission" date="2024-02" db="UniProtKB">
        <authorList>
            <consortium name="WormBaseParasite"/>
        </authorList>
    </citation>
    <scope>IDENTIFICATION</scope>
</reference>
<evidence type="ECO:0000256" key="2">
    <source>
        <dbReference type="ARBA" id="ARBA00006176"/>
    </source>
</evidence>
<dbReference type="Pfam" id="PF04912">
    <property type="entry name" value="Dynamitin"/>
    <property type="match status" value="2"/>
</dbReference>
<sequence length="336" mass="37733">MYLHGAMATNMKEDVYESEEPLTEADRDQKYFRDELTLPEELQLVHLDIDGALKRFQGRLLNAQNVDFSDSISPLGKKSYGSVAYVLEIQGKNSDEPETFEQKFQRLHMEIGELAQCIPTGKDEAVTTKSTSLLKSMLDEVKARKDVAKPTKGDQTAKIPGPSQADGNVKSLEKRLARIESLTGHLPAGAQPLTDAIEDLRLRTDVLNPAFMETADSKLVALLNKLKQVEEKKGNSNEEIEQNVNELLALMSKWDGVCANLPSKTKKLNSLSRLHECAQQFSERLNRLSNTREMIEKEILKNRTNLDFVHTMAKNEVAALVAKIETLEGHLKKMEK</sequence>